<keyword evidence="6" id="KW-0067">ATP-binding</keyword>
<evidence type="ECO:0000256" key="1">
    <source>
        <dbReference type="ARBA" id="ARBA00004167"/>
    </source>
</evidence>
<dbReference type="GO" id="GO:0061504">
    <property type="term" value="P:cyclic threonylcarbamoyladenosine biosynthetic process"/>
    <property type="evidence" value="ECO:0007669"/>
    <property type="project" value="TreeGrafter"/>
</dbReference>
<dbReference type="FunFam" id="3.40.50.720:FF:000096">
    <property type="entry name" value="tRNA cyclic N6-threonylcarbamoyladenosine(37) synthase TcdA"/>
    <property type="match status" value="1"/>
</dbReference>
<dbReference type="InterPro" id="IPR000594">
    <property type="entry name" value="ThiF_NAD_FAD-bd"/>
</dbReference>
<sequence length="266" mass="29012">MSAAFSPSDSFNDRFGGIRRLYGARAVEKLYKSHVCVIGIGGVGSWAAEALARTAVGKITLIDLDDICITNTNRQLHALSDTIGRSKVEVIAERIAQINPECQCQVIEDFITEDNLQELITSEFDYVLDAIDSFRVKAALIAHCKRNKIKIITTGGAGGQMDPTQIQITDLTKTWHDPLARKVRNQLRDRHGFSKNTKRKFGVDCVFSTEQAVYPQADGTICQTKPSGEGSMKMDCSSGFGAATAVTATFGFVAAARVIEKLTKTD</sequence>
<dbReference type="InterPro" id="IPR045886">
    <property type="entry name" value="ThiF/MoeB/HesA"/>
</dbReference>
<dbReference type="EMBL" id="JOJP01000001">
    <property type="protein sequence ID" value="KEI73071.1"/>
    <property type="molecule type" value="Genomic_DNA"/>
</dbReference>
<dbReference type="STRING" id="305900.GV64_22260"/>
<dbReference type="NCBIfam" id="NF011696">
    <property type="entry name" value="PRK15116.1"/>
    <property type="match status" value="1"/>
</dbReference>
<dbReference type="SUPFAM" id="SSF69572">
    <property type="entry name" value="Activating enzymes of the ubiquitin-like proteins"/>
    <property type="match status" value="1"/>
</dbReference>
<dbReference type="RefSeq" id="WP_020582255.1">
    <property type="nucleotide sequence ID" value="NZ_JOJP01000001.1"/>
</dbReference>
<keyword evidence="13" id="KW-1185">Reference proteome</keyword>
<keyword evidence="5" id="KW-0547">Nucleotide-binding</keyword>
<feature type="domain" description="THIF-type NAD/FAD binding fold" evidence="11">
    <location>
        <begin position="21"/>
        <end position="264"/>
    </location>
</feature>
<name>A0A081KFZ5_9GAMM</name>
<dbReference type="CDD" id="cd00755">
    <property type="entry name" value="YgdL_like"/>
    <property type="match status" value="1"/>
</dbReference>
<dbReference type="eggNOG" id="COG1179">
    <property type="taxonomic scope" value="Bacteria"/>
</dbReference>
<evidence type="ECO:0000313" key="12">
    <source>
        <dbReference type="EMBL" id="KEI73071.1"/>
    </source>
</evidence>
<evidence type="ECO:0000256" key="3">
    <source>
        <dbReference type="ARBA" id="ARBA00022598"/>
    </source>
</evidence>
<evidence type="ECO:0000256" key="5">
    <source>
        <dbReference type="ARBA" id="ARBA00022741"/>
    </source>
</evidence>
<comment type="similarity">
    <text evidence="2">Belongs to the HesA/MoeB/ThiF family.</text>
</comment>
<evidence type="ECO:0000256" key="7">
    <source>
        <dbReference type="ARBA" id="ARBA00022989"/>
    </source>
</evidence>
<reference evidence="12 13" key="1">
    <citation type="submission" date="2014-06" db="EMBL/GenBank/DDBJ databases">
        <title>Whole Genome Sequences of Three Symbiotic Endozoicomonas Bacteria.</title>
        <authorList>
            <person name="Neave M.J."/>
            <person name="Apprill A."/>
            <person name="Voolstra C.R."/>
        </authorList>
    </citation>
    <scope>NUCLEOTIDE SEQUENCE [LARGE SCALE GENOMIC DNA]</scope>
    <source>
        <strain evidence="12 13">DSM 22380</strain>
    </source>
</reference>
<dbReference type="PANTHER" id="PTHR43267:SF1">
    <property type="entry name" value="TRNA THREONYLCARBAMOYLADENOSINE DEHYDRATASE"/>
    <property type="match status" value="1"/>
</dbReference>
<evidence type="ECO:0000256" key="8">
    <source>
        <dbReference type="ARBA" id="ARBA00023136"/>
    </source>
</evidence>
<evidence type="ECO:0000256" key="9">
    <source>
        <dbReference type="ARBA" id="ARBA00074884"/>
    </source>
</evidence>
<organism evidence="12 13">
    <name type="scientific">Endozoicomonas elysicola</name>
    <dbReference type="NCBI Taxonomy" id="305900"/>
    <lineage>
        <taxon>Bacteria</taxon>
        <taxon>Pseudomonadati</taxon>
        <taxon>Pseudomonadota</taxon>
        <taxon>Gammaproteobacteria</taxon>
        <taxon>Oceanospirillales</taxon>
        <taxon>Endozoicomonadaceae</taxon>
        <taxon>Endozoicomonas</taxon>
    </lineage>
</organism>
<comment type="caution">
    <text evidence="12">The sequence shown here is derived from an EMBL/GenBank/DDBJ whole genome shotgun (WGS) entry which is preliminary data.</text>
</comment>
<dbReference type="AlphaFoldDB" id="A0A081KFZ5"/>
<dbReference type="Proteomes" id="UP000027997">
    <property type="component" value="Unassembled WGS sequence"/>
</dbReference>
<dbReference type="Gene3D" id="3.40.50.720">
    <property type="entry name" value="NAD(P)-binding Rossmann-like Domain"/>
    <property type="match status" value="1"/>
</dbReference>
<dbReference type="GO" id="GO:0061503">
    <property type="term" value="F:tRNA threonylcarbamoyladenosine dehydratase"/>
    <property type="evidence" value="ECO:0007669"/>
    <property type="project" value="TreeGrafter"/>
</dbReference>
<evidence type="ECO:0000259" key="11">
    <source>
        <dbReference type="Pfam" id="PF00899"/>
    </source>
</evidence>
<dbReference type="GO" id="GO:0016020">
    <property type="term" value="C:membrane"/>
    <property type="evidence" value="ECO:0007669"/>
    <property type="project" value="UniProtKB-SubCell"/>
</dbReference>
<evidence type="ECO:0000313" key="13">
    <source>
        <dbReference type="Proteomes" id="UP000027997"/>
    </source>
</evidence>
<evidence type="ECO:0000256" key="10">
    <source>
        <dbReference type="ARBA" id="ARBA00083375"/>
    </source>
</evidence>
<evidence type="ECO:0000256" key="4">
    <source>
        <dbReference type="ARBA" id="ARBA00022692"/>
    </source>
</evidence>
<evidence type="ECO:0000256" key="6">
    <source>
        <dbReference type="ARBA" id="ARBA00022840"/>
    </source>
</evidence>
<dbReference type="Pfam" id="PF00899">
    <property type="entry name" value="ThiF"/>
    <property type="match status" value="1"/>
</dbReference>
<evidence type="ECO:0000256" key="2">
    <source>
        <dbReference type="ARBA" id="ARBA00009919"/>
    </source>
</evidence>
<dbReference type="InterPro" id="IPR035985">
    <property type="entry name" value="Ubiquitin-activating_enz"/>
</dbReference>
<dbReference type="PANTHER" id="PTHR43267">
    <property type="entry name" value="TRNA THREONYLCARBAMOYLADENOSINE DEHYDRATASE"/>
    <property type="match status" value="1"/>
</dbReference>
<gene>
    <name evidence="12" type="ORF">GV64_22260</name>
</gene>
<keyword evidence="7" id="KW-1133">Transmembrane helix</keyword>
<accession>A0A081KFZ5</accession>
<proteinExistence type="inferred from homology"/>
<keyword evidence="8" id="KW-0472">Membrane</keyword>
<protein>
    <recommendedName>
        <fullName evidence="9">tRNA threonylcarbamoyladenosine dehydratase</fullName>
    </recommendedName>
    <alternativeName>
        <fullName evidence="10">t(6)A37 dehydratase</fullName>
    </alternativeName>
</protein>
<keyword evidence="3" id="KW-0436">Ligase</keyword>
<dbReference type="GO" id="GO:0008641">
    <property type="term" value="F:ubiquitin-like modifier activating enzyme activity"/>
    <property type="evidence" value="ECO:0007669"/>
    <property type="project" value="InterPro"/>
</dbReference>
<comment type="subcellular location">
    <subcellularLocation>
        <location evidence="1">Membrane</location>
        <topology evidence="1">Single-pass membrane protein</topology>
    </subcellularLocation>
</comment>
<keyword evidence="4" id="KW-0812">Transmembrane</keyword>
<dbReference type="GO" id="GO:0005524">
    <property type="term" value="F:ATP binding"/>
    <property type="evidence" value="ECO:0007669"/>
    <property type="project" value="UniProtKB-KW"/>
</dbReference>